<feature type="coiled-coil region" evidence="5">
    <location>
        <begin position="9"/>
        <end position="64"/>
    </location>
</feature>
<dbReference type="Proteomes" id="UP001605036">
    <property type="component" value="Unassembled WGS sequence"/>
</dbReference>
<evidence type="ECO:0000256" key="3">
    <source>
        <dbReference type="ARBA" id="ARBA00068507"/>
    </source>
</evidence>
<dbReference type="InterPro" id="IPR042031">
    <property type="entry name" value="SKA1_MBD_sf"/>
</dbReference>
<protein>
    <recommendedName>
        <fullName evidence="3">SKA complex subunit 1 homolog</fullName>
    </recommendedName>
    <alternativeName>
        <fullName evidence="4">Spindle and kinetochore-associated protein 1 homolog</fullName>
    </alternativeName>
</protein>
<dbReference type="FunFam" id="1.10.10.1890:FF:000002">
    <property type="entry name" value="Spindle and kinetochore-associated protein 1"/>
    <property type="match status" value="1"/>
</dbReference>
<keyword evidence="8" id="KW-1185">Reference proteome</keyword>
<keyword evidence="2 5" id="KW-0175">Coiled coil</keyword>
<dbReference type="PANTHER" id="PTHR28573:SF1">
    <property type="entry name" value="SPINDLE AND KINETOCHORE-ASSOCIATED PROTEIN 1"/>
    <property type="match status" value="1"/>
</dbReference>
<evidence type="ECO:0000256" key="1">
    <source>
        <dbReference type="ARBA" id="ARBA00006836"/>
    </source>
</evidence>
<dbReference type="EMBL" id="JBHFFA010000006">
    <property type="protein sequence ID" value="KAL2622659.1"/>
    <property type="molecule type" value="Genomic_DNA"/>
</dbReference>
<comment type="caution">
    <text evidence="7">The sequence shown here is derived from an EMBL/GenBank/DDBJ whole genome shotgun (WGS) entry which is preliminary data.</text>
</comment>
<evidence type="ECO:0000313" key="8">
    <source>
        <dbReference type="Proteomes" id="UP001605036"/>
    </source>
</evidence>
<organism evidence="7 8">
    <name type="scientific">Riccia fluitans</name>
    <dbReference type="NCBI Taxonomy" id="41844"/>
    <lineage>
        <taxon>Eukaryota</taxon>
        <taxon>Viridiplantae</taxon>
        <taxon>Streptophyta</taxon>
        <taxon>Embryophyta</taxon>
        <taxon>Marchantiophyta</taxon>
        <taxon>Marchantiopsida</taxon>
        <taxon>Marchantiidae</taxon>
        <taxon>Marchantiales</taxon>
        <taxon>Ricciaceae</taxon>
        <taxon>Riccia</taxon>
    </lineage>
</organism>
<evidence type="ECO:0000313" key="7">
    <source>
        <dbReference type="EMBL" id="KAL2622659.1"/>
    </source>
</evidence>
<evidence type="ECO:0000256" key="4">
    <source>
        <dbReference type="ARBA" id="ARBA00075755"/>
    </source>
</evidence>
<comment type="similarity">
    <text evidence="1">Belongs to the SKA1 family.</text>
</comment>
<name>A0ABD1Y8A8_9MARC</name>
<sequence length="269" mass="29763">MDLLSSSNHVSLEQMMASFNQRIAELQQLMVARGGNTTNDLEGLASLDATVRTLEEQLLDIKARVDKRAELIPQARALIEISSQQQKKFQQTLSKLPANLPGVDSLHFDVSYTASPNLHAHENGNGFASQSSGGTPAIKEKKKPSPPPKWYVTPEEFGSLSSYMKGRLTIDKVNGAVDEMAGFAEANAKLLRTKRQKVGDDLIDKVLELREISLNESVKGKFFFVESDMRGHLMKPDITGKAILTILRHLGRVGELRCGKQRVLTLNRP</sequence>
<reference evidence="7 8" key="1">
    <citation type="submission" date="2024-09" db="EMBL/GenBank/DDBJ databases">
        <title>Chromosome-scale assembly of Riccia fluitans.</title>
        <authorList>
            <person name="Paukszto L."/>
            <person name="Sawicki J."/>
            <person name="Karawczyk K."/>
            <person name="Piernik-Szablinska J."/>
            <person name="Szczecinska M."/>
            <person name="Mazdziarz M."/>
        </authorList>
    </citation>
    <scope>NUCLEOTIDE SEQUENCE [LARGE SCALE GENOMIC DNA]</scope>
    <source>
        <strain evidence="7">Rf_01</strain>
        <tissue evidence="7">Aerial parts of the thallus</tissue>
    </source>
</reference>
<accession>A0ABD1Y8A8</accession>
<dbReference type="AlphaFoldDB" id="A0ABD1Y8A8"/>
<dbReference type="InterPro" id="IPR009829">
    <property type="entry name" value="SKA1"/>
</dbReference>
<feature type="region of interest" description="Disordered" evidence="6">
    <location>
        <begin position="121"/>
        <end position="150"/>
    </location>
</feature>
<dbReference type="PANTHER" id="PTHR28573">
    <property type="entry name" value="SPINDLE AND KINETOCHORE-ASSOCIATED PROTEIN 1"/>
    <property type="match status" value="1"/>
</dbReference>
<evidence type="ECO:0000256" key="5">
    <source>
        <dbReference type="SAM" id="Coils"/>
    </source>
</evidence>
<gene>
    <name evidence="7" type="ORF">R1flu_002864</name>
</gene>
<evidence type="ECO:0000256" key="2">
    <source>
        <dbReference type="ARBA" id="ARBA00023054"/>
    </source>
</evidence>
<evidence type="ECO:0000256" key="6">
    <source>
        <dbReference type="SAM" id="MobiDB-lite"/>
    </source>
</evidence>
<proteinExistence type="inferred from homology"/>
<dbReference type="Pfam" id="PF07160">
    <property type="entry name" value="SKA1"/>
    <property type="match status" value="1"/>
</dbReference>
<dbReference type="Gene3D" id="1.10.10.1890">
    <property type="entry name" value="Ska1 microtubule binding domain-like"/>
    <property type="match status" value="1"/>
</dbReference>